<dbReference type="EMBL" id="JADIMO010000030">
    <property type="protein sequence ID" value="MBO8444563.1"/>
    <property type="molecule type" value="Genomic_DNA"/>
</dbReference>
<feature type="domain" description="Peptidase M28" evidence="1">
    <location>
        <begin position="75"/>
        <end position="297"/>
    </location>
</feature>
<dbReference type="InterPro" id="IPR007484">
    <property type="entry name" value="Peptidase_M28"/>
</dbReference>
<proteinExistence type="predicted"/>
<dbReference type="Gene3D" id="3.40.630.10">
    <property type="entry name" value="Zn peptidases"/>
    <property type="match status" value="1"/>
</dbReference>
<evidence type="ECO:0000313" key="3">
    <source>
        <dbReference type="Proteomes" id="UP000823619"/>
    </source>
</evidence>
<name>A0A9D9ECZ6_9BACT</name>
<protein>
    <submittedName>
        <fullName evidence="2">M28 family peptidase</fullName>
    </submittedName>
</protein>
<dbReference type="GO" id="GO:0006508">
    <property type="term" value="P:proteolysis"/>
    <property type="evidence" value="ECO:0007669"/>
    <property type="project" value="InterPro"/>
</dbReference>
<dbReference type="PANTHER" id="PTHR12147:SF26">
    <property type="entry name" value="PEPTIDASE M28 DOMAIN-CONTAINING PROTEIN"/>
    <property type="match status" value="1"/>
</dbReference>
<dbReference type="SUPFAM" id="SSF53187">
    <property type="entry name" value="Zn-dependent exopeptidases"/>
    <property type="match status" value="1"/>
</dbReference>
<accession>A0A9D9ECZ6</accession>
<evidence type="ECO:0000259" key="1">
    <source>
        <dbReference type="Pfam" id="PF04389"/>
    </source>
</evidence>
<dbReference type="GO" id="GO:0008235">
    <property type="term" value="F:metalloexopeptidase activity"/>
    <property type="evidence" value="ECO:0007669"/>
    <property type="project" value="InterPro"/>
</dbReference>
<dbReference type="PANTHER" id="PTHR12147">
    <property type="entry name" value="METALLOPEPTIDASE M28 FAMILY MEMBER"/>
    <property type="match status" value="1"/>
</dbReference>
<comment type="caution">
    <text evidence="2">The sequence shown here is derived from an EMBL/GenBank/DDBJ whole genome shotgun (WGS) entry which is preliminary data.</text>
</comment>
<dbReference type="AlphaFoldDB" id="A0A9D9ECZ6"/>
<sequence>MTNDNAAHNIIWEDKLYRQIEFLADSLCGGRATGTAGGNEAAFWIIRTFRKAGLLSFGDSYAKHVFAGNGIVGHNIVGMIPGSRKSPCSSYIVVGAHYDHLGRLEGKLYPGADSNASGTVAMTSIAEMFSAMKLIGRSYGKNLIFVAFDANGMNLAGAEAFWRMIESGELKDPLSGEPVTPEKISLMVNLDQIGSTLSPIRPGREDYLIMLGNESLPSEERGIITLCNLFYGADLELSHSYYGSRDFTRIFYNLSDQRVFISHGIPSVLFTSGITMKNNKPSDTPETLDMSVLRKRIILIWHWLEKMM</sequence>
<dbReference type="Proteomes" id="UP000823619">
    <property type="component" value="Unassembled WGS sequence"/>
</dbReference>
<dbReference type="InterPro" id="IPR045175">
    <property type="entry name" value="M28_fam"/>
</dbReference>
<gene>
    <name evidence="2" type="ORF">IAC23_02555</name>
</gene>
<evidence type="ECO:0000313" key="2">
    <source>
        <dbReference type="EMBL" id="MBO8444563.1"/>
    </source>
</evidence>
<dbReference type="Pfam" id="PF04389">
    <property type="entry name" value="Peptidase_M28"/>
    <property type="match status" value="1"/>
</dbReference>
<reference evidence="2" key="2">
    <citation type="journal article" date="2021" name="PeerJ">
        <title>Extensive microbial diversity within the chicken gut microbiome revealed by metagenomics and culture.</title>
        <authorList>
            <person name="Gilroy R."/>
            <person name="Ravi A."/>
            <person name="Getino M."/>
            <person name="Pursley I."/>
            <person name="Horton D.L."/>
            <person name="Alikhan N.F."/>
            <person name="Baker D."/>
            <person name="Gharbi K."/>
            <person name="Hall N."/>
            <person name="Watson M."/>
            <person name="Adriaenssens E.M."/>
            <person name="Foster-Nyarko E."/>
            <person name="Jarju S."/>
            <person name="Secka A."/>
            <person name="Antonio M."/>
            <person name="Oren A."/>
            <person name="Chaudhuri R.R."/>
            <person name="La Ragione R."/>
            <person name="Hildebrand F."/>
            <person name="Pallen M.J."/>
        </authorList>
    </citation>
    <scope>NUCLEOTIDE SEQUENCE</scope>
    <source>
        <strain evidence="2">D5-748</strain>
    </source>
</reference>
<reference evidence="2" key="1">
    <citation type="submission" date="2020-10" db="EMBL/GenBank/DDBJ databases">
        <authorList>
            <person name="Gilroy R."/>
        </authorList>
    </citation>
    <scope>NUCLEOTIDE SEQUENCE</scope>
    <source>
        <strain evidence="2">D5-748</strain>
    </source>
</reference>
<organism evidence="2 3">
    <name type="scientific">Candidatus Cryptobacteroides merdavium</name>
    <dbReference type="NCBI Taxonomy" id="2840769"/>
    <lineage>
        <taxon>Bacteria</taxon>
        <taxon>Pseudomonadati</taxon>
        <taxon>Bacteroidota</taxon>
        <taxon>Bacteroidia</taxon>
        <taxon>Bacteroidales</taxon>
        <taxon>Candidatus Cryptobacteroides</taxon>
    </lineage>
</organism>